<reference evidence="1 2" key="1">
    <citation type="submission" date="2016-10" db="EMBL/GenBank/DDBJ databases">
        <title>Paenibacillus species isolates.</title>
        <authorList>
            <person name="Beno S.M."/>
        </authorList>
    </citation>
    <scope>NUCLEOTIDE SEQUENCE [LARGE SCALE GENOMIC DNA]</scope>
    <source>
        <strain evidence="1 2">FSL H7-0744</strain>
    </source>
</reference>
<accession>A0ABX3H1J2</accession>
<dbReference type="SUPFAM" id="SSF49452">
    <property type="entry name" value="Starch-binding domain-like"/>
    <property type="match status" value="1"/>
</dbReference>
<dbReference type="EMBL" id="MPTB01000047">
    <property type="protein sequence ID" value="OMD41267.1"/>
    <property type="molecule type" value="Genomic_DNA"/>
</dbReference>
<dbReference type="InterPro" id="IPR013784">
    <property type="entry name" value="Carb-bd-like_fold"/>
</dbReference>
<evidence type="ECO:0000313" key="2">
    <source>
        <dbReference type="Proteomes" id="UP000187412"/>
    </source>
</evidence>
<evidence type="ECO:0000313" key="1">
    <source>
        <dbReference type="EMBL" id="OMD41267.1"/>
    </source>
</evidence>
<comment type="caution">
    <text evidence="1">The sequence shown here is derived from an EMBL/GenBank/DDBJ whole genome shotgun (WGS) entry which is preliminary data.</text>
</comment>
<name>A0ABX3H1J2_PAEBO</name>
<dbReference type="Proteomes" id="UP000187412">
    <property type="component" value="Unassembled WGS sequence"/>
</dbReference>
<sequence>MIIRLRVKHLVLFVLLPLSLLAIVAVVLPFSRSGTGTPALTASTAKDDRIKLLNTLNGSTGSKRMELIRTKIIEPGNLDTSYSFNVYIGASMTQSSQSENEEIYSPLLPGDRIKFLQEYILQGPADYSMLNAVKLLLYEYDVIGTMDDEADQALAAAVERISSTSSLARELTLIRAERALNSGNFTAAEALLKQADFPVQNNDLEMDARTAWLGGRLLFAQGKSREALTLVTTALEQYRVGWKELKKEYGGDELQSIHSGESGNGSSAEAFEQGTTDSDIRLIALRTALQSAVDMGIHTPATLQGTLTKSDGTPVSRAGIFLRAESEVHHSVMRNTEPYQIVTDESGHYQFRGVIPGFYQLQIGVSFAQIDGWAWPVQSDDWIEIKPGDDFTENIVLQPLLELKSPVNSQVVTGSSVKFEWEPVKTAAYYNLSGTINIEDGSFTTIVRQNIKDNKVSIPAEELYDAGGFSISGGTDNWKTIEPSSLLGFAGPEGRFSWTVDAFDEQGKLLTRSNGYRLNDDTVGNLPFFYYKSRTLTAADKLVKDKKLEQALQAYRRDYAANPQDAHALKMLTHLLTAKASYAKDKQAEDATIPLLIQLVQLRPDANFTFSLVDHYFDHADWVNYNKYYSMYNELIQEKPSSYEMAIHATALMFQGQLAEARKQFAVALEEDLSHRFIGSYLAAELAAGQPLTSVLELAKRYPEHGYRTSGYRWPLLISKLQSEREKQPEVFDNLLQEKLASYVAGESEALQQWTKEGESTALKNFMRAVLEVS</sequence>
<dbReference type="SUPFAM" id="SSF48452">
    <property type="entry name" value="TPR-like"/>
    <property type="match status" value="1"/>
</dbReference>
<dbReference type="RefSeq" id="WP_076113696.1">
    <property type="nucleotide sequence ID" value="NZ_MPTB01000047.1"/>
</dbReference>
<evidence type="ECO:0008006" key="3">
    <source>
        <dbReference type="Google" id="ProtNLM"/>
    </source>
</evidence>
<protein>
    <recommendedName>
        <fullName evidence="3">Carboxypeptidase regulatory-like domain-containing protein</fullName>
    </recommendedName>
</protein>
<organism evidence="1 2">
    <name type="scientific">Paenibacillus borealis</name>
    <dbReference type="NCBI Taxonomy" id="160799"/>
    <lineage>
        <taxon>Bacteria</taxon>
        <taxon>Bacillati</taxon>
        <taxon>Bacillota</taxon>
        <taxon>Bacilli</taxon>
        <taxon>Bacillales</taxon>
        <taxon>Paenibacillaceae</taxon>
        <taxon>Paenibacillus</taxon>
    </lineage>
</organism>
<proteinExistence type="predicted"/>
<keyword evidence="2" id="KW-1185">Reference proteome</keyword>
<gene>
    <name evidence="1" type="ORF">BSK56_27810</name>
</gene>
<dbReference type="InterPro" id="IPR011990">
    <property type="entry name" value="TPR-like_helical_dom_sf"/>
</dbReference>